<dbReference type="EMBL" id="VSSQ01111667">
    <property type="protein sequence ID" value="MPN48916.1"/>
    <property type="molecule type" value="Genomic_DNA"/>
</dbReference>
<comment type="caution">
    <text evidence="2">The sequence shown here is derived from an EMBL/GenBank/DDBJ whole genome shotgun (WGS) entry which is preliminary data.</text>
</comment>
<gene>
    <name evidence="2" type="ORF">SDC9_196529</name>
</gene>
<evidence type="ECO:0000256" key="1">
    <source>
        <dbReference type="SAM" id="MobiDB-lite"/>
    </source>
</evidence>
<accession>A0A645IDC5</accession>
<protein>
    <submittedName>
        <fullName evidence="2">Uncharacterized protein</fullName>
    </submittedName>
</protein>
<reference evidence="2" key="1">
    <citation type="submission" date="2019-08" db="EMBL/GenBank/DDBJ databases">
        <authorList>
            <person name="Kucharzyk K."/>
            <person name="Murdoch R.W."/>
            <person name="Higgins S."/>
            <person name="Loffler F."/>
        </authorList>
    </citation>
    <scope>NUCLEOTIDE SEQUENCE</scope>
</reference>
<feature type="compositionally biased region" description="Basic residues" evidence="1">
    <location>
        <begin position="157"/>
        <end position="173"/>
    </location>
</feature>
<evidence type="ECO:0000313" key="2">
    <source>
        <dbReference type="EMBL" id="MPN48916.1"/>
    </source>
</evidence>
<organism evidence="2">
    <name type="scientific">bioreactor metagenome</name>
    <dbReference type="NCBI Taxonomy" id="1076179"/>
    <lineage>
        <taxon>unclassified sequences</taxon>
        <taxon>metagenomes</taxon>
        <taxon>ecological metagenomes</taxon>
    </lineage>
</organism>
<feature type="region of interest" description="Disordered" evidence="1">
    <location>
        <begin position="157"/>
        <end position="183"/>
    </location>
</feature>
<proteinExistence type="predicted"/>
<sequence>MSSSSALTLSANLTSRSMMSPSSVGIRLTLTDDMAAVSSRVASSLIVASNASTTSGGLRNAMQANSRTTRSALTPVRRLRSARALSIYARTLTFAISLAACWSALRGAYPARIAACLPFRSIRYSFTKTCCFTVSSTITSHSSLLFTPTYHLNRAKTSKHMSKHTKKTARKKQPFSYSGFSCS</sequence>
<dbReference type="AlphaFoldDB" id="A0A645IDC5"/>
<name>A0A645IDC5_9ZZZZ</name>